<feature type="compositionally biased region" description="Basic and acidic residues" evidence="1">
    <location>
        <begin position="537"/>
        <end position="563"/>
    </location>
</feature>
<accession>A0ABS6T1A7</accession>
<dbReference type="RefSeq" id="WP_218391308.1">
    <property type="nucleotide sequence ID" value="NZ_JAHUZE010000001.1"/>
</dbReference>
<proteinExistence type="predicted"/>
<reference evidence="2 3" key="1">
    <citation type="submission" date="2021-05" db="EMBL/GenBank/DDBJ databases">
        <title>Culturable bacteria isolated from Daya Bay.</title>
        <authorList>
            <person name="Zheng W."/>
            <person name="Yu S."/>
            <person name="Huang Y."/>
        </authorList>
    </citation>
    <scope>NUCLEOTIDE SEQUENCE [LARGE SCALE GENOMIC DNA]</scope>
    <source>
        <strain evidence="2 3">DP4N28-5</strain>
    </source>
</reference>
<feature type="compositionally biased region" description="Polar residues" evidence="1">
    <location>
        <begin position="404"/>
        <end position="416"/>
    </location>
</feature>
<feature type="compositionally biased region" description="Acidic residues" evidence="1">
    <location>
        <begin position="842"/>
        <end position="869"/>
    </location>
</feature>
<organism evidence="2 3">
    <name type="scientific">Maritimibacter dapengensis</name>
    <dbReference type="NCBI Taxonomy" id="2836868"/>
    <lineage>
        <taxon>Bacteria</taxon>
        <taxon>Pseudomonadati</taxon>
        <taxon>Pseudomonadota</taxon>
        <taxon>Alphaproteobacteria</taxon>
        <taxon>Rhodobacterales</taxon>
        <taxon>Roseobacteraceae</taxon>
        <taxon>Maritimibacter</taxon>
    </lineage>
</organism>
<keyword evidence="3" id="KW-1185">Reference proteome</keyword>
<feature type="compositionally biased region" description="Low complexity" evidence="1">
    <location>
        <begin position="444"/>
        <end position="453"/>
    </location>
</feature>
<feature type="region of interest" description="Disordered" evidence="1">
    <location>
        <begin position="164"/>
        <end position="581"/>
    </location>
</feature>
<feature type="compositionally biased region" description="Low complexity" evidence="1">
    <location>
        <begin position="190"/>
        <end position="209"/>
    </location>
</feature>
<feature type="region of interest" description="Disordered" evidence="1">
    <location>
        <begin position="706"/>
        <end position="737"/>
    </location>
</feature>
<feature type="region of interest" description="Disordered" evidence="1">
    <location>
        <begin position="752"/>
        <end position="869"/>
    </location>
</feature>
<protein>
    <recommendedName>
        <fullName evidence="4">Type IV pilus biogenesis protein PilP</fullName>
    </recommendedName>
</protein>
<name>A0ABS6T1A7_9RHOB</name>
<feature type="region of interest" description="Disordered" evidence="1">
    <location>
        <begin position="634"/>
        <end position="691"/>
    </location>
</feature>
<feature type="compositionally biased region" description="Pro residues" evidence="1">
    <location>
        <begin position="722"/>
        <end position="731"/>
    </location>
</feature>
<feature type="compositionally biased region" description="Basic and acidic residues" evidence="1">
    <location>
        <begin position="481"/>
        <end position="495"/>
    </location>
</feature>
<comment type="caution">
    <text evidence="2">The sequence shown here is derived from an EMBL/GenBank/DDBJ whole genome shotgun (WGS) entry which is preliminary data.</text>
</comment>
<dbReference type="Proteomes" id="UP000756530">
    <property type="component" value="Unassembled WGS sequence"/>
</dbReference>
<gene>
    <name evidence="2" type="ORF">KJP28_05350</name>
</gene>
<feature type="compositionally biased region" description="Acidic residues" evidence="1">
    <location>
        <begin position="634"/>
        <end position="646"/>
    </location>
</feature>
<evidence type="ECO:0000256" key="1">
    <source>
        <dbReference type="SAM" id="MobiDB-lite"/>
    </source>
</evidence>
<feature type="compositionally biased region" description="Basic and acidic residues" evidence="1">
    <location>
        <begin position="336"/>
        <end position="349"/>
    </location>
</feature>
<sequence>MKPDFALDLSHDGISVLFRKKGGWVRLGEVALDDPKMSDHLAELRDRADSLADGQLTTKLVIPDSQILYTTVKAPGPDDVAREVQIRVALEGLTPYPVSELVFDWRADGETARVAVLARETMEEAEGFAKQFGFNPVSFVARPEKGAFSGEPFFGKTDAASEILSPTERVVPDTSPVPKNPRDLETDESTAPAEQPEPIEEPQAPAATENPDPTEPADIDPFPDLGKELTPEPQPEEPEPAASTLQGTLPTEPETADSDVERPETGQKDQKAPEKLVFQPRETAQPEPKNTSSQADGPGRKGAGKRSTAGSRKSGQREVVTTPILAPFPPTPDDATDTKSYRPVQRSDDDNLPPAPAIKASGQGKNQRKQTKPDEAQAQEPSFSTRRDTPGTDEGATTGAKTPEITSDVQGETRTAPSPKVIVDDPPPAPRLVGEAEKQRLAMARALGHAPADAADDASDKAGLGSRLSGRIADVRSGLARRAEAKASAAKDKPGETALIPPQIDDLPGTPDPEPSQISDPEPAETEPPAKRRGFLGRKDRGATVEAKPPGDSEKSPRAKEAEALTVFGARRGQSTAQKRSSVGMGLILTLLLLLLLAGAALWSTFILTDEDAALFNPEPETETAIPAPVEEPEPLAEEAAVEEPAPDVATTPTPSGDRPTPEEAAESYASTGVWVRAPDTPADPDTARGDDIYVASIDPAISSNDALALPDLGPVGGESPIAPPPPPPPGTTFDLNEDGLVIATPEGSVSPVGVLVTQGRPPVTPAPRPEGIVPAPEVQDDAALAPDLAEDPGLTPRTRPGNLNELAERARLGGQTVAELGQVSPRARPSDLDIDVAVAEAEAESPAEDGDETETADAADPLEDEVSEPDETAIVAATDLAVNASVRPSTRPGNMAEIVAVAQARTRERPPEPEQSAGDSGQVIEAAAATTQPAIPSSASVARTATMKNALNLRKINLIGVYGSNASRRALVRLSSGRYVKVSIGDNLDGGRVTAISASRLVYQKGGRQMALDVLPLG</sequence>
<dbReference type="EMBL" id="JAHUZE010000001">
    <property type="protein sequence ID" value="MBV7378341.1"/>
    <property type="molecule type" value="Genomic_DNA"/>
</dbReference>
<evidence type="ECO:0008006" key="4">
    <source>
        <dbReference type="Google" id="ProtNLM"/>
    </source>
</evidence>
<evidence type="ECO:0000313" key="3">
    <source>
        <dbReference type="Proteomes" id="UP000756530"/>
    </source>
</evidence>
<feature type="compositionally biased region" description="Basic and acidic residues" evidence="1">
    <location>
        <begin position="259"/>
        <end position="274"/>
    </location>
</feature>
<evidence type="ECO:0000313" key="2">
    <source>
        <dbReference type="EMBL" id="MBV7378341.1"/>
    </source>
</evidence>